<dbReference type="EMBL" id="CAJPWZ010001775">
    <property type="protein sequence ID" value="CAG2223094.1"/>
    <property type="molecule type" value="Genomic_DNA"/>
</dbReference>
<dbReference type="GO" id="GO:0061343">
    <property type="term" value="P:cell adhesion involved in heart morphogenesis"/>
    <property type="evidence" value="ECO:0007669"/>
    <property type="project" value="TreeGrafter"/>
</dbReference>
<dbReference type="SUPFAM" id="SSF56219">
    <property type="entry name" value="DNase I-like"/>
    <property type="match status" value="1"/>
</dbReference>
<feature type="domain" description="Endonuclease/exonuclease/phosphatase" evidence="1">
    <location>
        <begin position="65"/>
        <end position="203"/>
    </location>
</feature>
<dbReference type="GO" id="GO:0003824">
    <property type="term" value="F:catalytic activity"/>
    <property type="evidence" value="ECO:0007669"/>
    <property type="project" value="InterPro"/>
</dbReference>
<dbReference type="PANTHER" id="PTHR33395">
    <property type="entry name" value="TRANSCRIPTASE, PUTATIVE-RELATED-RELATED"/>
    <property type="match status" value="1"/>
</dbReference>
<gene>
    <name evidence="2" type="ORF">MEDL_36443</name>
</gene>
<comment type="caution">
    <text evidence="2">The sequence shown here is derived from an EMBL/GenBank/DDBJ whole genome shotgun (WGS) entry which is preliminary data.</text>
</comment>
<dbReference type="Pfam" id="PF03372">
    <property type="entry name" value="Exo_endo_phos"/>
    <property type="match status" value="1"/>
</dbReference>
<evidence type="ECO:0000313" key="3">
    <source>
        <dbReference type="Proteomes" id="UP000683360"/>
    </source>
</evidence>
<dbReference type="PANTHER" id="PTHR33395:SF22">
    <property type="entry name" value="REVERSE TRANSCRIPTASE DOMAIN-CONTAINING PROTEIN"/>
    <property type="match status" value="1"/>
</dbReference>
<dbReference type="InterPro" id="IPR036691">
    <property type="entry name" value="Endo/exonu/phosph_ase_sf"/>
</dbReference>
<keyword evidence="3" id="KW-1185">Reference proteome</keyword>
<dbReference type="InterPro" id="IPR005135">
    <property type="entry name" value="Endo/exonuclease/phosphatase"/>
</dbReference>
<dbReference type="GO" id="GO:0031012">
    <property type="term" value="C:extracellular matrix"/>
    <property type="evidence" value="ECO:0007669"/>
    <property type="project" value="TreeGrafter"/>
</dbReference>
<evidence type="ECO:0000259" key="1">
    <source>
        <dbReference type="Pfam" id="PF03372"/>
    </source>
</evidence>
<dbReference type="Gene3D" id="3.30.70.1820">
    <property type="entry name" value="L1 transposable element, RRM domain"/>
    <property type="match status" value="1"/>
</dbReference>
<dbReference type="AlphaFoldDB" id="A0A8S3SQN7"/>
<protein>
    <recommendedName>
        <fullName evidence="1">Endonuclease/exonuclease/phosphatase domain-containing protein</fullName>
    </recommendedName>
</protein>
<sequence>MDDILLPLYNVHIDDKPSIRTVYISNLIFSLIIVLILLQSNDIEQNPGPNSSRYSYQNIKIAGINVNSLRYKIDLIHSELGECDVICVSETKLKANVGSTDLVMPNFHNPDLFRKDRSTDGGGGILIYVRDSLHCKRRSDLEIAELESVCVEITTQTGRFLVVCFYRPPNAPVTSLDHFENLLDNVIDTDKNVILLGDLNIDLLKASPTSRISRICERYGIENVVKEPTRITSSTATLLDPIYINNLSLLRNSMVLPSFCSDHSPTLIEINFSLARQKAYSKVVYDYESGDYASANMYLQRKNWNECFKNVHDINKINGLINQEVHHVMDTYIPKKKVLVRPRDKPWITTSIKVKMRKRNRAYKKAKSRNLISDWKKFKELRNEVIDLVREAKRQYLINLHNSLVDKSIPPGKWWRIAKSVCKFKNKESQNSPIKVNGEILIHPIEKATAINNYFCSISRFDTEPQLPNVPPLAPYELSDIVITEQDVIDHFQILNINKPAGPDKLPPKFLKAIFPSLSATRTSQRNRSASAAKRQRISDSDSNVSEIADFIQSVSRDDNSIKVLVDELLKNQNIRNCLIDVFRSDVFDELQNHINTLELRLDDMEQYSRRTCLKISGIPEPETATFDEDTDSKVLSVINKMIIKHHDRKLSLRDIGRTHRIGERKKGRTRDIIIRFISYRDRALVLQ</sequence>
<proteinExistence type="predicted"/>
<reference evidence="2" key="1">
    <citation type="submission" date="2021-03" db="EMBL/GenBank/DDBJ databases">
        <authorList>
            <person name="Bekaert M."/>
        </authorList>
    </citation>
    <scope>NUCLEOTIDE SEQUENCE</scope>
</reference>
<dbReference type="Proteomes" id="UP000683360">
    <property type="component" value="Unassembled WGS sequence"/>
</dbReference>
<name>A0A8S3SQN7_MYTED</name>
<dbReference type="GO" id="GO:0007508">
    <property type="term" value="P:larval heart development"/>
    <property type="evidence" value="ECO:0007669"/>
    <property type="project" value="TreeGrafter"/>
</dbReference>
<dbReference type="Gene3D" id="3.60.10.10">
    <property type="entry name" value="Endonuclease/exonuclease/phosphatase"/>
    <property type="match status" value="1"/>
</dbReference>
<accession>A0A8S3SQN7</accession>
<dbReference type="OrthoDB" id="5987290at2759"/>
<organism evidence="2 3">
    <name type="scientific">Mytilus edulis</name>
    <name type="common">Blue mussel</name>
    <dbReference type="NCBI Taxonomy" id="6550"/>
    <lineage>
        <taxon>Eukaryota</taxon>
        <taxon>Metazoa</taxon>
        <taxon>Spiralia</taxon>
        <taxon>Lophotrochozoa</taxon>
        <taxon>Mollusca</taxon>
        <taxon>Bivalvia</taxon>
        <taxon>Autobranchia</taxon>
        <taxon>Pteriomorphia</taxon>
        <taxon>Mytilida</taxon>
        <taxon>Mytiloidea</taxon>
        <taxon>Mytilidae</taxon>
        <taxon>Mytilinae</taxon>
        <taxon>Mytilus</taxon>
    </lineage>
</organism>
<evidence type="ECO:0000313" key="2">
    <source>
        <dbReference type="EMBL" id="CAG2223094.1"/>
    </source>
</evidence>